<dbReference type="OrthoDB" id="4546644at2"/>
<dbReference type="HOGENOM" id="CLU_135592_0_0_11"/>
<dbReference type="STRING" id="1415166.NONO_c16900"/>
<dbReference type="eggNOG" id="ENOG502ZYVB">
    <property type="taxonomic scope" value="Bacteria"/>
</dbReference>
<proteinExistence type="predicted"/>
<keyword evidence="2" id="KW-1185">Reference proteome</keyword>
<name>W5TGX2_9NOCA</name>
<evidence type="ECO:0000313" key="2">
    <source>
        <dbReference type="Proteomes" id="UP000019150"/>
    </source>
</evidence>
<dbReference type="RefSeq" id="WP_025348001.1">
    <property type="nucleotide sequence ID" value="NZ_CP006850.1"/>
</dbReference>
<dbReference type="AlphaFoldDB" id="W5TGX2"/>
<dbReference type="KEGG" id="nno:NONO_c16900"/>
<evidence type="ECO:0000313" key="1">
    <source>
        <dbReference type="EMBL" id="AHH16491.1"/>
    </source>
</evidence>
<protein>
    <recommendedName>
        <fullName evidence="3">DNA-directed RNA polymerase subunit beta</fullName>
    </recommendedName>
</protein>
<gene>
    <name evidence="1" type="ORF">NONO_c16900</name>
</gene>
<reference evidence="1 2" key="1">
    <citation type="journal article" date="2014" name="Appl. Environ. Microbiol.">
        <title>Insights into the Microbial Degradation of Rubber and Gutta-Percha by Analysis of the Complete Genome of Nocardia nova SH22a.</title>
        <authorList>
            <person name="Luo Q."/>
            <person name="Hiessl S."/>
            <person name="Poehlein A."/>
            <person name="Daniel R."/>
            <person name="Steinbuchel A."/>
        </authorList>
    </citation>
    <scope>NUCLEOTIDE SEQUENCE [LARGE SCALE GENOMIC DNA]</scope>
    <source>
        <strain evidence="1">SH22a</strain>
    </source>
</reference>
<organism evidence="1 2">
    <name type="scientific">Nocardia nova SH22a</name>
    <dbReference type="NCBI Taxonomy" id="1415166"/>
    <lineage>
        <taxon>Bacteria</taxon>
        <taxon>Bacillati</taxon>
        <taxon>Actinomycetota</taxon>
        <taxon>Actinomycetes</taxon>
        <taxon>Mycobacteriales</taxon>
        <taxon>Nocardiaceae</taxon>
        <taxon>Nocardia</taxon>
    </lineage>
</organism>
<sequence>MEQKAFTDTPASCCVYYRRVCGLPAVVDHDTGRILLRAGVVGAITMPGELGARVRDELAHRRMCPGPTISHVGSGRWSYLCRPDTAAESADMRLFGALFRLNVSIASVGATIALPSPTRASMRYRRWIVAPRNTFRPSLAVTLDAIAACTGGWS</sequence>
<dbReference type="Proteomes" id="UP000019150">
    <property type="component" value="Chromosome"/>
</dbReference>
<dbReference type="EMBL" id="CP006850">
    <property type="protein sequence ID" value="AHH16491.1"/>
    <property type="molecule type" value="Genomic_DNA"/>
</dbReference>
<evidence type="ECO:0008006" key="3">
    <source>
        <dbReference type="Google" id="ProtNLM"/>
    </source>
</evidence>
<dbReference type="PATRIC" id="fig|1415166.3.peg.1719"/>
<accession>W5TGX2</accession>